<evidence type="ECO:0000256" key="10">
    <source>
        <dbReference type="SAM" id="Phobius"/>
    </source>
</evidence>
<feature type="transmembrane region" description="Helical" evidence="10">
    <location>
        <begin position="183"/>
        <end position="206"/>
    </location>
</feature>
<proteinExistence type="inferred from homology"/>
<dbReference type="Proteomes" id="UP001165283">
    <property type="component" value="Unassembled WGS sequence"/>
</dbReference>
<feature type="transmembrane region" description="Helical" evidence="10">
    <location>
        <begin position="331"/>
        <end position="353"/>
    </location>
</feature>
<reference evidence="12" key="1">
    <citation type="submission" date="2021-04" db="EMBL/GenBank/DDBJ databases">
        <title>Pseudonocardia sp. nov., isolated from sandy soil of mangrove forest.</title>
        <authorList>
            <person name="Zan Z."/>
            <person name="Huang R."/>
            <person name="Liu W."/>
        </authorList>
    </citation>
    <scope>NUCLEOTIDE SEQUENCE</scope>
    <source>
        <strain evidence="12">S2-4</strain>
    </source>
</reference>
<feature type="transmembrane region" description="Helical" evidence="10">
    <location>
        <begin position="6"/>
        <end position="23"/>
    </location>
</feature>
<evidence type="ECO:0000313" key="13">
    <source>
        <dbReference type="Proteomes" id="UP001165283"/>
    </source>
</evidence>
<evidence type="ECO:0000259" key="11">
    <source>
        <dbReference type="Pfam" id="PF00999"/>
    </source>
</evidence>
<evidence type="ECO:0000256" key="4">
    <source>
        <dbReference type="ARBA" id="ARBA00022449"/>
    </source>
</evidence>
<keyword evidence="5 10" id="KW-0812">Transmembrane</keyword>
<sequence>MDLQLPTGPAWEFLLLFVVVVAAPRLVERFGVPGIVGLLLGGFLIGPHGLDLIAATQATVPELGQLGLLYLMFLAGLELDLAQLRAYRRSALAFGVLTFGAPMSLGVSAGLLLGWPLPATLLLGSLLASHTLVTYELVRDRGLGADPAVATAVGATVLTDTLALVVLAAVSGAQQGSGSGFTIALQLVVGMAVVVGATLLALPWAVRGVFRRLGSNQPTRYVLLIAAFLAAAVLAETFGIEGIVGAFFAGLALNRLVPNGGRLMARVEFFGSALFVPVFIVSIGFILDPTVLVQPSTLTLAGVLIVACLGGKAVAAWAARLLGFSGPQSGVLFALTTPQAAATLAATTVGLQLGLFQTAVVNAVLVLILVSLIVSPLAVRLTAPRLPRAVAPTPLGARVLVALPAGIPPAHVRALLRLAQRVARVDGGTVEPVLVRREGEPSPGDAELAAMRELVSGAGVDSDTAVVVDRSLAHGTVHAAAARHSSLVVVPDVEQPWTGGWAEAVAAVAPAPVAFVRGSGRARRAVLHDDESAPAATRALAAELARRFGGGQVRIAGRSGAAAEDVERDEDGSAPDPGAVVVRPVADWEAPGPTASTAGDSGALLVTVPPTAAGSGATQQTSRRHGT</sequence>
<accession>A0ABT0ZTM7</accession>
<evidence type="ECO:0000256" key="8">
    <source>
        <dbReference type="ARBA" id="ARBA00023136"/>
    </source>
</evidence>
<evidence type="ECO:0000313" key="12">
    <source>
        <dbReference type="EMBL" id="MCO1654085.1"/>
    </source>
</evidence>
<keyword evidence="6 10" id="KW-1133">Transmembrane helix</keyword>
<comment type="subcellular location">
    <subcellularLocation>
        <location evidence="1">Membrane</location>
        <topology evidence="1">Multi-pass membrane protein</topology>
    </subcellularLocation>
</comment>
<evidence type="ECO:0000256" key="7">
    <source>
        <dbReference type="ARBA" id="ARBA00023065"/>
    </source>
</evidence>
<keyword evidence="13" id="KW-1185">Reference proteome</keyword>
<feature type="transmembrane region" description="Helical" evidence="10">
    <location>
        <begin position="150"/>
        <end position="171"/>
    </location>
</feature>
<feature type="transmembrane region" description="Helical" evidence="10">
    <location>
        <begin position="218"/>
        <end position="234"/>
    </location>
</feature>
<comment type="caution">
    <text evidence="12">The sequence shown here is derived from an EMBL/GenBank/DDBJ whole genome shotgun (WGS) entry which is preliminary data.</text>
</comment>
<feature type="region of interest" description="Disordered" evidence="9">
    <location>
        <begin position="559"/>
        <end position="627"/>
    </location>
</feature>
<dbReference type="Gene3D" id="1.20.1530.20">
    <property type="match status" value="1"/>
</dbReference>
<dbReference type="InterPro" id="IPR006153">
    <property type="entry name" value="Cation/H_exchanger_TM"/>
</dbReference>
<dbReference type="Pfam" id="PF00999">
    <property type="entry name" value="Na_H_Exchanger"/>
    <property type="match status" value="1"/>
</dbReference>
<evidence type="ECO:0000256" key="6">
    <source>
        <dbReference type="ARBA" id="ARBA00022989"/>
    </source>
</evidence>
<evidence type="ECO:0000256" key="5">
    <source>
        <dbReference type="ARBA" id="ARBA00022692"/>
    </source>
</evidence>
<name>A0ABT0ZTM7_9PSEU</name>
<feature type="transmembrane region" description="Helical" evidence="10">
    <location>
        <begin position="91"/>
        <end position="113"/>
    </location>
</feature>
<keyword evidence="8 10" id="KW-0472">Membrane</keyword>
<organism evidence="12 13">
    <name type="scientific">Pseudonocardia humida</name>
    <dbReference type="NCBI Taxonomy" id="2800819"/>
    <lineage>
        <taxon>Bacteria</taxon>
        <taxon>Bacillati</taxon>
        <taxon>Actinomycetota</taxon>
        <taxon>Actinomycetes</taxon>
        <taxon>Pseudonocardiales</taxon>
        <taxon>Pseudonocardiaceae</taxon>
        <taxon>Pseudonocardia</taxon>
    </lineage>
</organism>
<feature type="transmembrane region" description="Helical" evidence="10">
    <location>
        <begin position="119"/>
        <end position="138"/>
    </location>
</feature>
<evidence type="ECO:0000256" key="2">
    <source>
        <dbReference type="ARBA" id="ARBA00005551"/>
    </source>
</evidence>
<feature type="domain" description="Cation/H+ exchanger transmembrane" evidence="11">
    <location>
        <begin position="18"/>
        <end position="379"/>
    </location>
</feature>
<dbReference type="RefSeq" id="WP_252435690.1">
    <property type="nucleotide sequence ID" value="NZ_JAGSOV010000009.1"/>
</dbReference>
<evidence type="ECO:0000256" key="9">
    <source>
        <dbReference type="SAM" id="MobiDB-lite"/>
    </source>
</evidence>
<keyword evidence="7" id="KW-0406">Ion transport</keyword>
<comment type="similarity">
    <text evidence="2">Belongs to the monovalent cation:proton antiporter 2 (CPA2) transporter (TC 2.A.37) family.</text>
</comment>
<dbReference type="PANTHER" id="PTHR43562">
    <property type="entry name" value="NAPA-TYPE SODIUM/HYDROGEN ANTIPORTER"/>
    <property type="match status" value="1"/>
</dbReference>
<protein>
    <submittedName>
        <fullName evidence="12">Cation:proton antiporter</fullName>
    </submittedName>
</protein>
<keyword evidence="4" id="KW-0050">Antiport</keyword>
<feature type="transmembrane region" description="Helical" evidence="10">
    <location>
        <begin position="359"/>
        <end position="379"/>
    </location>
</feature>
<evidence type="ECO:0000256" key="1">
    <source>
        <dbReference type="ARBA" id="ARBA00004141"/>
    </source>
</evidence>
<feature type="transmembrane region" description="Helical" evidence="10">
    <location>
        <begin position="30"/>
        <end position="50"/>
    </location>
</feature>
<gene>
    <name evidence="12" type="ORF">KDL28_03350</name>
</gene>
<keyword evidence="3" id="KW-0813">Transport</keyword>
<dbReference type="PANTHER" id="PTHR43562:SF4">
    <property type="entry name" value="NA(+)_H(+) ANTIPORTER NHAS5"/>
    <property type="match status" value="1"/>
</dbReference>
<feature type="compositionally biased region" description="Acidic residues" evidence="9">
    <location>
        <begin position="564"/>
        <end position="573"/>
    </location>
</feature>
<feature type="transmembrane region" description="Helical" evidence="10">
    <location>
        <begin position="62"/>
        <end position="79"/>
    </location>
</feature>
<dbReference type="EMBL" id="JAGSOV010000009">
    <property type="protein sequence ID" value="MCO1654085.1"/>
    <property type="molecule type" value="Genomic_DNA"/>
</dbReference>
<feature type="transmembrane region" description="Helical" evidence="10">
    <location>
        <begin position="269"/>
        <end position="287"/>
    </location>
</feature>
<feature type="transmembrane region" description="Helical" evidence="10">
    <location>
        <begin position="299"/>
        <end position="319"/>
    </location>
</feature>
<evidence type="ECO:0000256" key="3">
    <source>
        <dbReference type="ARBA" id="ARBA00022448"/>
    </source>
</evidence>
<dbReference type="InterPro" id="IPR038770">
    <property type="entry name" value="Na+/solute_symporter_sf"/>
</dbReference>